<dbReference type="Gene3D" id="3.90.550.10">
    <property type="entry name" value="Spore Coat Polysaccharide Biosynthesis Protein SpsA, Chain A"/>
    <property type="match status" value="1"/>
</dbReference>
<organism evidence="6 7">
    <name type="scientific">Thermoflavifilum thermophilum</name>
    <dbReference type="NCBI Taxonomy" id="1393122"/>
    <lineage>
        <taxon>Bacteria</taxon>
        <taxon>Pseudomonadati</taxon>
        <taxon>Bacteroidota</taxon>
        <taxon>Chitinophagia</taxon>
        <taxon>Chitinophagales</taxon>
        <taxon>Chitinophagaceae</taxon>
        <taxon>Thermoflavifilum</taxon>
    </lineage>
</organism>
<dbReference type="OrthoDB" id="9771846at2"/>
<keyword evidence="4" id="KW-0472">Membrane</keyword>
<dbReference type="Proteomes" id="UP000199537">
    <property type="component" value="Unassembled WGS sequence"/>
</dbReference>
<dbReference type="EMBL" id="FPCJ01000001">
    <property type="protein sequence ID" value="SFV32991.1"/>
    <property type="molecule type" value="Genomic_DNA"/>
</dbReference>
<evidence type="ECO:0000256" key="3">
    <source>
        <dbReference type="ARBA" id="ARBA00022679"/>
    </source>
</evidence>
<keyword evidence="4" id="KW-1133">Transmembrane helix</keyword>
<dbReference type="Pfam" id="PF00535">
    <property type="entry name" value="Glycos_transf_2"/>
    <property type="match status" value="1"/>
</dbReference>
<keyword evidence="4" id="KW-0812">Transmembrane</keyword>
<dbReference type="PANTHER" id="PTHR43179:SF12">
    <property type="entry name" value="GALACTOFURANOSYLTRANSFERASE GLFT2"/>
    <property type="match status" value="1"/>
</dbReference>
<evidence type="ECO:0000256" key="1">
    <source>
        <dbReference type="ARBA" id="ARBA00006739"/>
    </source>
</evidence>
<reference evidence="7" key="1">
    <citation type="submission" date="2016-10" db="EMBL/GenBank/DDBJ databases">
        <authorList>
            <person name="Varghese N."/>
            <person name="Submissions S."/>
        </authorList>
    </citation>
    <scope>NUCLEOTIDE SEQUENCE [LARGE SCALE GENOMIC DNA]</scope>
    <source>
        <strain evidence="7">DSM 14807</strain>
    </source>
</reference>
<comment type="similarity">
    <text evidence="1">Belongs to the glycosyltransferase 2 family.</text>
</comment>
<dbReference type="PANTHER" id="PTHR43179">
    <property type="entry name" value="RHAMNOSYLTRANSFERASE WBBL"/>
    <property type="match status" value="1"/>
</dbReference>
<dbReference type="InterPro" id="IPR029044">
    <property type="entry name" value="Nucleotide-diphossugar_trans"/>
</dbReference>
<keyword evidence="7" id="KW-1185">Reference proteome</keyword>
<protein>
    <recommendedName>
        <fullName evidence="5">Glycosyltransferase 2-like domain-containing protein</fullName>
    </recommendedName>
</protein>
<dbReference type="STRING" id="1393122.SAMN05660895_1522"/>
<dbReference type="GO" id="GO:0016757">
    <property type="term" value="F:glycosyltransferase activity"/>
    <property type="evidence" value="ECO:0007669"/>
    <property type="project" value="UniProtKB-KW"/>
</dbReference>
<name>A0A1I7NEB5_9BACT</name>
<dbReference type="InterPro" id="IPR001173">
    <property type="entry name" value="Glyco_trans_2-like"/>
</dbReference>
<evidence type="ECO:0000313" key="7">
    <source>
        <dbReference type="Proteomes" id="UP000199537"/>
    </source>
</evidence>
<feature type="domain" description="Glycosyltransferase 2-like" evidence="5">
    <location>
        <begin position="10"/>
        <end position="182"/>
    </location>
</feature>
<evidence type="ECO:0000259" key="5">
    <source>
        <dbReference type="Pfam" id="PF00535"/>
    </source>
</evidence>
<proteinExistence type="inferred from homology"/>
<gene>
    <name evidence="6" type="ORF">SAMN05660895_1522</name>
</gene>
<keyword evidence="2" id="KW-0328">Glycosyltransferase</keyword>
<sequence>MSMNNLPLVSIITVNYNNPHHTVELLESIKKLSYPNIEVIVVDNASVQNPFHIFKEIYPGTIFIRNDRNLGFAGGNNVGIRYAKGDYLFLVNNDTELTKNIIEGLLDVFTCFPDAGIVCPKFRYYYHKDIIEYAGYTKVNVFTGRNKMIGCGEVDKGQHDEIRETYYAHGGGMMISRDVINKIGYLPEIYFLYYEEFDWCEKLREAGYKIYYQYRSLIFHKESMTTGKNSVLKTYYINRNRLLFMRRNNRFPIFLFFMLYFVLFTIPKNTFHFLLKKQFAHLSAFWKAIYWNVFNPVF</sequence>
<evidence type="ECO:0000256" key="4">
    <source>
        <dbReference type="SAM" id="Phobius"/>
    </source>
</evidence>
<dbReference type="SUPFAM" id="SSF53448">
    <property type="entry name" value="Nucleotide-diphospho-sugar transferases"/>
    <property type="match status" value="1"/>
</dbReference>
<evidence type="ECO:0000256" key="2">
    <source>
        <dbReference type="ARBA" id="ARBA00022676"/>
    </source>
</evidence>
<feature type="transmembrane region" description="Helical" evidence="4">
    <location>
        <begin position="249"/>
        <end position="266"/>
    </location>
</feature>
<keyword evidence="3" id="KW-0808">Transferase</keyword>
<evidence type="ECO:0000313" key="6">
    <source>
        <dbReference type="EMBL" id="SFV32991.1"/>
    </source>
</evidence>
<dbReference type="AlphaFoldDB" id="A0A1I7NEB5"/>
<dbReference type="CDD" id="cd04186">
    <property type="entry name" value="GT_2_like_c"/>
    <property type="match status" value="1"/>
</dbReference>
<accession>A0A1I7NEB5</accession>